<proteinExistence type="predicted"/>
<name>A0A8J2VFF5_9FLAO</name>
<protein>
    <recommendedName>
        <fullName evidence="3">Sulfotransferase</fullName>
    </recommendedName>
</protein>
<dbReference type="RefSeq" id="WP_188443121.1">
    <property type="nucleotide sequence ID" value="NZ_BMGK01000013.1"/>
</dbReference>
<accession>A0A8J2VFF5</accession>
<keyword evidence="2" id="KW-1185">Reference proteome</keyword>
<sequence>MIKRFLTKLRPSGRNVILTGIPRSGTTLCCKILLEVENQIALNEPIAAHHFKSKLTPEKVVKNAFATYRKQLLKNQAVPIRTRAGKITDNAYSTDNKTRKKVLERTLVEFDKNLNSDFTLILKHCAEFTLILDKLVKSYECFAIVRNPLSVLASWHSVDVPVSEGRVYKSEILNSDFHIQLERIKSLKDKQIFILNWYFSQFTMLPTQNIIKYEDIIASQGTELSIISGKDTFSKDTLSNHNKNSLYNKKAMASYLQMLLTCSEGAFLDFYSIEEIERFAIQIDL</sequence>
<evidence type="ECO:0000313" key="1">
    <source>
        <dbReference type="EMBL" id="GGE00829.1"/>
    </source>
</evidence>
<evidence type="ECO:0008006" key="3">
    <source>
        <dbReference type="Google" id="ProtNLM"/>
    </source>
</evidence>
<reference evidence="1" key="1">
    <citation type="journal article" date="2014" name="Int. J. Syst. Evol. Microbiol.">
        <title>Complete genome sequence of Corynebacterium casei LMG S-19264T (=DSM 44701T), isolated from a smear-ripened cheese.</title>
        <authorList>
            <consortium name="US DOE Joint Genome Institute (JGI-PGF)"/>
            <person name="Walter F."/>
            <person name="Albersmeier A."/>
            <person name="Kalinowski J."/>
            <person name="Ruckert C."/>
        </authorList>
    </citation>
    <scope>NUCLEOTIDE SEQUENCE</scope>
    <source>
        <strain evidence="1">CGMCC 1.12924</strain>
    </source>
</reference>
<dbReference type="EMBL" id="BMGK01000013">
    <property type="protein sequence ID" value="GGE00829.1"/>
    <property type="molecule type" value="Genomic_DNA"/>
</dbReference>
<dbReference type="AlphaFoldDB" id="A0A8J2VFF5"/>
<reference evidence="1" key="2">
    <citation type="submission" date="2020-09" db="EMBL/GenBank/DDBJ databases">
        <authorList>
            <person name="Sun Q."/>
            <person name="Zhou Y."/>
        </authorList>
    </citation>
    <scope>NUCLEOTIDE SEQUENCE</scope>
    <source>
        <strain evidence="1">CGMCC 1.12924</strain>
    </source>
</reference>
<dbReference type="InterPro" id="IPR027417">
    <property type="entry name" value="P-loop_NTPase"/>
</dbReference>
<comment type="caution">
    <text evidence="1">The sequence shown here is derived from an EMBL/GenBank/DDBJ whole genome shotgun (WGS) entry which is preliminary data.</text>
</comment>
<evidence type="ECO:0000313" key="2">
    <source>
        <dbReference type="Proteomes" id="UP000652231"/>
    </source>
</evidence>
<organism evidence="1 2">
    <name type="scientific">Planktosalinus lacus</name>
    <dbReference type="NCBI Taxonomy" id="1526573"/>
    <lineage>
        <taxon>Bacteria</taxon>
        <taxon>Pseudomonadati</taxon>
        <taxon>Bacteroidota</taxon>
        <taxon>Flavobacteriia</taxon>
        <taxon>Flavobacteriales</taxon>
        <taxon>Flavobacteriaceae</taxon>
        <taxon>Planktosalinus</taxon>
    </lineage>
</organism>
<dbReference type="SUPFAM" id="SSF52540">
    <property type="entry name" value="P-loop containing nucleoside triphosphate hydrolases"/>
    <property type="match status" value="1"/>
</dbReference>
<dbReference type="Proteomes" id="UP000652231">
    <property type="component" value="Unassembled WGS sequence"/>
</dbReference>
<dbReference type="Gene3D" id="3.40.50.300">
    <property type="entry name" value="P-loop containing nucleotide triphosphate hydrolases"/>
    <property type="match status" value="1"/>
</dbReference>
<gene>
    <name evidence="1" type="ORF">GCM10011312_25310</name>
</gene>